<evidence type="ECO:0000256" key="6">
    <source>
        <dbReference type="ARBA" id="ARBA00023267"/>
    </source>
</evidence>
<dbReference type="NCBIfam" id="TIGR00121">
    <property type="entry name" value="birA_ligase"/>
    <property type="match status" value="1"/>
</dbReference>
<comment type="caution">
    <text evidence="7">Lacks conserved residue(s) required for the propagation of feature annotation.</text>
</comment>
<protein>
    <recommendedName>
        <fullName evidence="7">Bifunctional ligase/repressor BirA</fullName>
    </recommendedName>
    <alternativeName>
        <fullName evidence="7">Biotin--[acetyl-CoA-carboxylase] ligase</fullName>
        <ecNumber evidence="7">6.3.4.15</ecNumber>
    </alternativeName>
    <alternativeName>
        <fullName evidence="7">Biotin--protein ligase</fullName>
    </alternativeName>
    <alternativeName>
        <fullName evidence="7">Biotin-[acetyl-CoA carboxylase] synthetase</fullName>
    </alternativeName>
</protein>
<comment type="catalytic activity">
    <reaction evidence="7">
        <text>biotin + L-lysyl-[protein] + ATP = N(6)-biotinyl-L-lysyl-[protein] + AMP + diphosphate + H(+)</text>
        <dbReference type="Rhea" id="RHEA:11756"/>
        <dbReference type="Rhea" id="RHEA-COMP:9752"/>
        <dbReference type="Rhea" id="RHEA-COMP:10505"/>
        <dbReference type="ChEBI" id="CHEBI:15378"/>
        <dbReference type="ChEBI" id="CHEBI:29969"/>
        <dbReference type="ChEBI" id="CHEBI:30616"/>
        <dbReference type="ChEBI" id="CHEBI:33019"/>
        <dbReference type="ChEBI" id="CHEBI:57586"/>
        <dbReference type="ChEBI" id="CHEBI:83144"/>
        <dbReference type="ChEBI" id="CHEBI:456215"/>
        <dbReference type="EC" id="6.3.4.15"/>
    </reaction>
</comment>
<dbReference type="GO" id="GO:0005524">
    <property type="term" value="F:ATP binding"/>
    <property type="evidence" value="ECO:0007669"/>
    <property type="project" value="UniProtKB-UniRule"/>
</dbReference>
<keyword evidence="1 7" id="KW-0678">Repressor</keyword>
<keyword evidence="2 7" id="KW-0436">Ligase</keyword>
<dbReference type="GO" id="GO:0004077">
    <property type="term" value="F:biotin--[biotin carboxyl-carrier protein] ligase activity"/>
    <property type="evidence" value="ECO:0007669"/>
    <property type="project" value="UniProtKB-UniRule"/>
</dbReference>
<comment type="function">
    <text evidence="7">Acts both as a biotin--[acetyl-CoA-carboxylase] ligase and a repressor.</text>
</comment>
<dbReference type="Gene3D" id="3.30.930.10">
    <property type="entry name" value="Bira Bifunctional Protein, Domain 2"/>
    <property type="match status" value="1"/>
</dbReference>
<dbReference type="Proteomes" id="UP000075324">
    <property type="component" value="Unassembled WGS sequence"/>
</dbReference>
<reference evidence="8 9" key="1">
    <citation type="submission" date="2016-01" db="EMBL/GenBank/DDBJ databases">
        <title>Draft Genome Sequences of Seven Thermophilic Sporeformers Isolated from Foods.</title>
        <authorList>
            <person name="Berendsen E.M."/>
            <person name="Wells-Bennik M.H."/>
            <person name="Krawcyk A.O."/>
            <person name="De Jong A."/>
            <person name="Holsappel S."/>
            <person name="Eijlander R.T."/>
            <person name="Kuipers O.P."/>
        </authorList>
    </citation>
    <scope>NUCLEOTIDE SEQUENCE [LARGE SCALE GENOMIC DNA]</scope>
    <source>
        <strain evidence="8 9">B4110</strain>
    </source>
</reference>
<dbReference type="InterPro" id="IPR004408">
    <property type="entry name" value="Biotin_CoA_COase_ligase"/>
</dbReference>
<dbReference type="CDD" id="cd16442">
    <property type="entry name" value="BPL"/>
    <property type="match status" value="1"/>
</dbReference>
<dbReference type="NCBIfam" id="TIGR00122">
    <property type="entry name" value="birA_repr_reg"/>
    <property type="match status" value="1"/>
</dbReference>
<dbReference type="Pfam" id="PF03099">
    <property type="entry name" value="BPL_LplA_LipB"/>
    <property type="match status" value="1"/>
</dbReference>
<dbReference type="InterPro" id="IPR036390">
    <property type="entry name" value="WH_DNA-bd_sf"/>
</dbReference>
<dbReference type="SMR" id="A0A150MTR5"/>
<dbReference type="Gene3D" id="2.30.30.100">
    <property type="match status" value="1"/>
</dbReference>
<dbReference type="InterPro" id="IPR030855">
    <property type="entry name" value="Bifunct_BirA"/>
</dbReference>
<dbReference type="Pfam" id="PF02237">
    <property type="entry name" value="BPL_C"/>
    <property type="match status" value="1"/>
</dbReference>
<dbReference type="InterPro" id="IPR004409">
    <property type="entry name" value="Biotin_operon_repress_HTH"/>
</dbReference>
<feature type="binding site" evidence="7">
    <location>
        <position position="122"/>
    </location>
    <ligand>
        <name>biotin</name>
        <dbReference type="ChEBI" id="CHEBI:57586"/>
    </ligand>
</feature>
<keyword evidence="7" id="KW-0547">Nucleotide-binding</keyword>
<dbReference type="GO" id="GO:0003677">
    <property type="term" value="F:DNA binding"/>
    <property type="evidence" value="ECO:0007669"/>
    <property type="project" value="UniProtKB-UniRule"/>
</dbReference>
<dbReference type="HAMAP" id="MF_00978">
    <property type="entry name" value="Bifunct_BirA"/>
    <property type="match status" value="1"/>
</dbReference>
<dbReference type="SUPFAM" id="SSF55681">
    <property type="entry name" value="Class II aaRS and biotin synthetases"/>
    <property type="match status" value="1"/>
</dbReference>
<dbReference type="PROSITE" id="PS51733">
    <property type="entry name" value="BPL_LPL_CATALYTIC"/>
    <property type="match status" value="1"/>
</dbReference>
<keyword evidence="4 7" id="KW-0238">DNA-binding</keyword>
<dbReference type="PANTHER" id="PTHR12835:SF5">
    <property type="entry name" value="BIOTIN--PROTEIN LIGASE"/>
    <property type="match status" value="1"/>
</dbReference>
<dbReference type="GO" id="GO:0005737">
    <property type="term" value="C:cytoplasm"/>
    <property type="evidence" value="ECO:0007669"/>
    <property type="project" value="TreeGrafter"/>
</dbReference>
<evidence type="ECO:0000256" key="3">
    <source>
        <dbReference type="ARBA" id="ARBA00023015"/>
    </source>
</evidence>
<keyword evidence="3 7" id="KW-0805">Transcription regulation</keyword>
<dbReference type="InterPro" id="IPR045864">
    <property type="entry name" value="aa-tRNA-synth_II/BPL/LPL"/>
</dbReference>
<name>A0A150MTR5_9BACL</name>
<dbReference type="GO" id="GO:0016740">
    <property type="term" value="F:transferase activity"/>
    <property type="evidence" value="ECO:0007669"/>
    <property type="project" value="UniProtKB-ARBA"/>
</dbReference>
<comment type="similarity">
    <text evidence="7">Belongs to the biotin--protein ligase family.</text>
</comment>
<dbReference type="GO" id="GO:0009249">
    <property type="term" value="P:protein lipoylation"/>
    <property type="evidence" value="ECO:0007669"/>
    <property type="project" value="UniProtKB-ARBA"/>
</dbReference>
<accession>A0A150MTR5</accession>
<sequence>MAHSSQSDTRRKLLELFSEANGDFISGQKISEVLGCSRTAVWKHIEELRKEGFELEAVRRLGYRIVKTPDKVTANEIQLGLKTETFGRYIHFEEEVTSTQKIALRLAYEGAKEGTLVIAEQQTAGRGRMDRKWFSPKGTGIWMSLILRPPIPPQKAPQLTLLTAVAIAQAIQEKANIVPDIKWPNDILINGKKCVGILTELQADPDRIHSVIIGMGINVNQTLDQFPEEIRTIATSLAIEKGERIQRAQLVQEILLRLERLYQQYLQYGFRPIKLLWEGYATSIGKEITARTLNGTIKGIALGITDEGVLMLEDEEKHIHYIHSADIQL</sequence>
<dbReference type="PATRIC" id="fig|153151.4.peg.196"/>
<gene>
    <name evidence="7" type="primary">birA</name>
    <name evidence="8" type="ORF">B4110_2306</name>
</gene>
<keyword evidence="6 7" id="KW-0092">Biotin</keyword>
<evidence type="ECO:0000256" key="4">
    <source>
        <dbReference type="ARBA" id="ARBA00023125"/>
    </source>
</evidence>
<evidence type="ECO:0000313" key="9">
    <source>
        <dbReference type="Proteomes" id="UP000075324"/>
    </source>
</evidence>
<evidence type="ECO:0000256" key="2">
    <source>
        <dbReference type="ARBA" id="ARBA00022598"/>
    </source>
</evidence>
<dbReference type="EMBL" id="LQYW01000089">
    <property type="protein sequence ID" value="KYD27863.1"/>
    <property type="molecule type" value="Genomic_DNA"/>
</dbReference>
<dbReference type="EC" id="6.3.4.15" evidence="7"/>
<dbReference type="AlphaFoldDB" id="A0A150MTR5"/>
<comment type="caution">
    <text evidence="8">The sequence shown here is derived from an EMBL/GenBank/DDBJ whole genome shotgun (WGS) entry which is preliminary data.</text>
</comment>
<evidence type="ECO:0000256" key="5">
    <source>
        <dbReference type="ARBA" id="ARBA00023163"/>
    </source>
</evidence>
<evidence type="ECO:0000313" key="8">
    <source>
        <dbReference type="EMBL" id="KYD27863.1"/>
    </source>
</evidence>
<dbReference type="InterPro" id="IPR003142">
    <property type="entry name" value="BPL_C"/>
</dbReference>
<dbReference type="InterPro" id="IPR036388">
    <property type="entry name" value="WH-like_DNA-bd_sf"/>
</dbReference>
<dbReference type="GeneID" id="94899649"/>
<dbReference type="InterPro" id="IPR013196">
    <property type="entry name" value="HTH_11"/>
</dbReference>
<dbReference type="PANTHER" id="PTHR12835">
    <property type="entry name" value="BIOTIN PROTEIN LIGASE"/>
    <property type="match status" value="1"/>
</dbReference>
<keyword evidence="5 7" id="KW-0804">Transcription</keyword>
<feature type="DNA-binding region" description="H-T-H motif" evidence="7">
    <location>
        <begin position="27"/>
        <end position="46"/>
    </location>
</feature>
<feature type="binding site" evidence="7">
    <location>
        <begin position="126"/>
        <end position="128"/>
    </location>
    <ligand>
        <name>biotin</name>
        <dbReference type="ChEBI" id="CHEBI:57586"/>
    </ligand>
</feature>
<feature type="binding site" evidence="7">
    <location>
        <position position="193"/>
    </location>
    <ligand>
        <name>biotin</name>
        <dbReference type="ChEBI" id="CHEBI:57586"/>
    </ligand>
</feature>
<dbReference type="InterPro" id="IPR004143">
    <property type="entry name" value="BPL_LPL_catalytic"/>
</dbReference>
<proteinExistence type="inferred from homology"/>
<dbReference type="RefSeq" id="WP_015864254.1">
    <property type="nucleotide sequence ID" value="NZ_CP070511.1"/>
</dbReference>
<dbReference type="SUPFAM" id="SSF46785">
    <property type="entry name" value="Winged helix' DNA-binding domain"/>
    <property type="match status" value="1"/>
</dbReference>
<dbReference type="Pfam" id="PF08279">
    <property type="entry name" value="HTH_11"/>
    <property type="match status" value="1"/>
</dbReference>
<organism evidence="8 9">
    <name type="scientific">Parageobacillus toebii</name>
    <dbReference type="NCBI Taxonomy" id="153151"/>
    <lineage>
        <taxon>Bacteria</taxon>
        <taxon>Bacillati</taxon>
        <taxon>Bacillota</taxon>
        <taxon>Bacilli</taxon>
        <taxon>Bacillales</taxon>
        <taxon>Anoxybacillaceae</taxon>
        <taxon>Parageobacillus</taxon>
    </lineage>
</organism>
<evidence type="ECO:0000256" key="7">
    <source>
        <dbReference type="HAMAP-Rule" id="MF_00978"/>
    </source>
</evidence>
<keyword evidence="7" id="KW-0067">ATP-binding</keyword>
<evidence type="ECO:0000256" key="1">
    <source>
        <dbReference type="ARBA" id="ARBA00022491"/>
    </source>
</evidence>
<dbReference type="Gene3D" id="1.10.10.10">
    <property type="entry name" value="Winged helix-like DNA-binding domain superfamily/Winged helix DNA-binding domain"/>
    <property type="match status" value="1"/>
</dbReference>
<dbReference type="GO" id="GO:0006355">
    <property type="term" value="P:regulation of DNA-templated transcription"/>
    <property type="evidence" value="ECO:0007669"/>
    <property type="project" value="UniProtKB-UniRule"/>
</dbReference>